<dbReference type="InterPro" id="IPR047662">
    <property type="entry name" value="SemiSWEET"/>
</dbReference>
<sequence length="82" mass="9073">MSEWIGFMAAFCTTASFLPQVWRVWKTRSVNDISLGMYVLFVLGVALWFIFGLAIHSLPVVLANGITLILAALVLVAKIRFG</sequence>
<organism evidence="6 7">
    <name type="scientific">Geothrix limicola</name>
    <dbReference type="NCBI Taxonomy" id="2927978"/>
    <lineage>
        <taxon>Bacteria</taxon>
        <taxon>Pseudomonadati</taxon>
        <taxon>Acidobacteriota</taxon>
        <taxon>Holophagae</taxon>
        <taxon>Holophagales</taxon>
        <taxon>Holophagaceae</taxon>
        <taxon>Geothrix</taxon>
    </lineage>
</organism>
<keyword evidence="7" id="KW-1185">Reference proteome</keyword>
<dbReference type="EMBL" id="BSDE01000001">
    <property type="protein sequence ID" value="GLH71767.1"/>
    <property type="molecule type" value="Genomic_DNA"/>
</dbReference>
<keyword evidence="4 5" id="KW-0472">Membrane</keyword>
<name>A0ABQ5QAB5_9BACT</name>
<feature type="transmembrane region" description="Helical" evidence="5">
    <location>
        <begin position="61"/>
        <end position="81"/>
    </location>
</feature>
<dbReference type="Gene3D" id="1.20.1280.290">
    <property type="match status" value="1"/>
</dbReference>
<evidence type="ECO:0000256" key="4">
    <source>
        <dbReference type="ARBA" id="ARBA00023136"/>
    </source>
</evidence>
<keyword evidence="6" id="KW-0813">Transport</keyword>
<proteinExistence type="predicted"/>
<keyword evidence="6" id="KW-0762">Sugar transport</keyword>
<comment type="subcellular location">
    <subcellularLocation>
        <location evidence="1">Membrane</location>
        <topology evidence="1">Multi-pass membrane protein</topology>
    </subcellularLocation>
</comment>
<evidence type="ECO:0000313" key="6">
    <source>
        <dbReference type="EMBL" id="GLH71767.1"/>
    </source>
</evidence>
<keyword evidence="2 5" id="KW-0812">Transmembrane</keyword>
<evidence type="ECO:0000256" key="1">
    <source>
        <dbReference type="ARBA" id="ARBA00004141"/>
    </source>
</evidence>
<dbReference type="Proteomes" id="UP001165069">
    <property type="component" value="Unassembled WGS sequence"/>
</dbReference>
<dbReference type="RefSeq" id="WP_285569296.1">
    <property type="nucleotide sequence ID" value="NZ_BSDE01000001.1"/>
</dbReference>
<dbReference type="NCBIfam" id="NF037968">
    <property type="entry name" value="SemiSWEET_2"/>
    <property type="match status" value="1"/>
</dbReference>
<keyword evidence="3 5" id="KW-1133">Transmembrane helix</keyword>
<feature type="transmembrane region" description="Helical" evidence="5">
    <location>
        <begin position="6"/>
        <end position="25"/>
    </location>
</feature>
<dbReference type="Pfam" id="PF04193">
    <property type="entry name" value="PQ-loop"/>
    <property type="match status" value="1"/>
</dbReference>
<dbReference type="InterPro" id="IPR006603">
    <property type="entry name" value="PQ-loop_rpt"/>
</dbReference>
<comment type="caution">
    <text evidence="6">The sequence shown here is derived from an EMBL/GenBank/DDBJ whole genome shotgun (WGS) entry which is preliminary data.</text>
</comment>
<evidence type="ECO:0000256" key="2">
    <source>
        <dbReference type="ARBA" id="ARBA00022692"/>
    </source>
</evidence>
<evidence type="ECO:0000256" key="5">
    <source>
        <dbReference type="SAM" id="Phobius"/>
    </source>
</evidence>
<feature type="transmembrane region" description="Helical" evidence="5">
    <location>
        <begin position="37"/>
        <end position="55"/>
    </location>
</feature>
<gene>
    <name evidence="6" type="ORF">GETHLI_02690</name>
</gene>
<evidence type="ECO:0000256" key="3">
    <source>
        <dbReference type="ARBA" id="ARBA00022989"/>
    </source>
</evidence>
<protein>
    <submittedName>
        <fullName evidence="6">Sugar transporter SemiSWEET</fullName>
    </submittedName>
</protein>
<reference evidence="6 7" key="1">
    <citation type="journal article" date="2023" name="Antonie Van Leeuwenhoek">
        <title>Mesoterricola silvestris gen. nov., sp. nov., Mesoterricola sediminis sp. nov., Geothrix oryzae sp. nov., Geothrix edaphica sp. nov., Geothrix rubra sp. nov., and Geothrix limicola sp. nov., six novel members of Acidobacteriota isolated from soils.</title>
        <authorList>
            <person name="Itoh H."/>
            <person name="Sugisawa Y."/>
            <person name="Mise K."/>
            <person name="Xu Z."/>
            <person name="Kuniyasu M."/>
            <person name="Ushijima N."/>
            <person name="Kawano K."/>
            <person name="Kobayashi E."/>
            <person name="Shiratori Y."/>
            <person name="Masuda Y."/>
            <person name="Senoo K."/>
        </authorList>
    </citation>
    <scope>NUCLEOTIDE SEQUENCE [LARGE SCALE GENOMIC DNA]</scope>
    <source>
        <strain evidence="6 7">Red804</strain>
    </source>
</reference>
<evidence type="ECO:0000313" key="7">
    <source>
        <dbReference type="Proteomes" id="UP001165069"/>
    </source>
</evidence>
<accession>A0ABQ5QAB5</accession>